<feature type="chain" id="PRO_5041080920" evidence="1">
    <location>
        <begin position="19"/>
        <end position="239"/>
    </location>
</feature>
<name>A0A0N4UCR9_DRAME</name>
<proteinExistence type="predicted"/>
<reference evidence="2 4" key="2">
    <citation type="submission" date="2018-11" db="EMBL/GenBank/DDBJ databases">
        <authorList>
            <consortium name="Pathogen Informatics"/>
        </authorList>
    </citation>
    <scope>NUCLEOTIDE SEQUENCE [LARGE SCALE GENOMIC DNA]</scope>
</reference>
<dbReference type="WBParaSite" id="DME_0000507601-mRNA-1">
    <property type="protein sequence ID" value="DME_0000507601-mRNA-1"/>
    <property type="gene ID" value="DME_0000507601"/>
</dbReference>
<dbReference type="Proteomes" id="UP000274756">
    <property type="component" value="Unassembled WGS sequence"/>
</dbReference>
<reference evidence="5" key="1">
    <citation type="submission" date="2017-02" db="UniProtKB">
        <authorList>
            <consortium name="WormBaseParasite"/>
        </authorList>
    </citation>
    <scope>IDENTIFICATION</scope>
</reference>
<organism evidence="3 5">
    <name type="scientific">Dracunculus medinensis</name>
    <name type="common">Guinea worm</name>
    <dbReference type="NCBI Taxonomy" id="318479"/>
    <lineage>
        <taxon>Eukaryota</taxon>
        <taxon>Metazoa</taxon>
        <taxon>Ecdysozoa</taxon>
        <taxon>Nematoda</taxon>
        <taxon>Chromadorea</taxon>
        <taxon>Rhabditida</taxon>
        <taxon>Spirurina</taxon>
        <taxon>Dracunculoidea</taxon>
        <taxon>Dracunculidae</taxon>
        <taxon>Dracunculus</taxon>
    </lineage>
</organism>
<evidence type="ECO:0000313" key="5">
    <source>
        <dbReference type="WBParaSite" id="DME_0000507601-mRNA-1"/>
    </source>
</evidence>
<dbReference type="EMBL" id="UYYG01001173">
    <property type="protein sequence ID" value="VDN58902.1"/>
    <property type="molecule type" value="Genomic_DNA"/>
</dbReference>
<dbReference type="OrthoDB" id="5868301at2759"/>
<evidence type="ECO:0000313" key="3">
    <source>
        <dbReference type="Proteomes" id="UP000038040"/>
    </source>
</evidence>
<evidence type="ECO:0000313" key="4">
    <source>
        <dbReference type="Proteomes" id="UP000274756"/>
    </source>
</evidence>
<keyword evidence="1" id="KW-0732">Signal</keyword>
<feature type="signal peptide" evidence="1">
    <location>
        <begin position="1"/>
        <end position="18"/>
    </location>
</feature>
<keyword evidence="4" id="KW-1185">Reference proteome</keyword>
<sequence>MFMENIKAILIYISVIKAQLWPPPPYPIMVANPYINTMRHHNPYGGFSSNCITISRVPCRNSPAYNFIEMGQFPYNQQLPFVNREIDGNFNNLVATFMPNNMASLINPGLTWVNSALPFINAGTSSLLNSRQSIIDPKSIINRGSTINQGTTLTGDALQNIIDIYSRNSLLGQTGSNLLSGINKEKFQVQGCSFDTIQNSCTNGLNLCRGRCKDFGTDLLHDCRCIPDDLSSMLGHIKK</sequence>
<evidence type="ECO:0000313" key="2">
    <source>
        <dbReference type="EMBL" id="VDN58902.1"/>
    </source>
</evidence>
<protein>
    <submittedName>
        <fullName evidence="5">Secreted protein</fullName>
    </submittedName>
</protein>
<evidence type="ECO:0000256" key="1">
    <source>
        <dbReference type="SAM" id="SignalP"/>
    </source>
</evidence>
<dbReference type="AlphaFoldDB" id="A0A0N4UCR9"/>
<dbReference type="Proteomes" id="UP000038040">
    <property type="component" value="Unplaced"/>
</dbReference>
<gene>
    <name evidence="2" type="ORF">DME_LOCUS8875</name>
</gene>
<accession>A0A0N4UCR9</accession>